<evidence type="ECO:0000256" key="1">
    <source>
        <dbReference type="SAM" id="MobiDB-lite"/>
    </source>
</evidence>
<dbReference type="PANTHER" id="PTHR30441">
    <property type="entry name" value="DUF748 DOMAIN-CONTAINING PROTEIN"/>
    <property type="match status" value="1"/>
</dbReference>
<dbReference type="Gene3D" id="3.30.1330.60">
    <property type="entry name" value="OmpA-like domain"/>
    <property type="match status" value="1"/>
</dbReference>
<accession>A0ABY1Q342</accession>
<protein>
    <submittedName>
        <fullName evidence="3">Uncharacterized protein involved in outer membrane biogenesis</fullName>
    </submittedName>
</protein>
<feature type="transmembrane region" description="Helical" evidence="2">
    <location>
        <begin position="21"/>
        <end position="43"/>
    </location>
</feature>
<dbReference type="Pfam" id="PF05359">
    <property type="entry name" value="DUF748"/>
    <property type="match status" value="1"/>
</dbReference>
<sequence>MSKSISNLRHRFDRIAGSRPMLAVGTVAIAWLAGGLFGVPALLKWQLPQQAQRQLGATLTLGEVYFNPLTLALEVNDISLRTVREGTLLSAGKLRADLEMSGLFRRAWTLADIQLEQPMLRIEYDKQGALNLQPLLSALQKNPAPPDQPPARMLLQRLSIRNGRVDVVDQRLQQPLIARISPVTLDASDIGTLPDAAGKWTLAARSEAGEVLRAGGSLGLQPVALRGTLDLAGVQAGTLARALHRQVTLTDVAGTLGLHGEIDAALAGGALAATLDKVELTLAGLALKSGAAVIAVESGTLALAHAQLAQAEAGLQGRIADISLALGSSSLAQGATRLRFPEARYSSRALLLAPGSDNAYVLEESAMSLPQLALKQAGSDMALSAPAAKAGRLALKPLAGGFSMRADDAALTLAGMTRQEGAQKLRSGAAALDVRSASTRREGSAPLTVRLNAPKVSVAALNVSGARAEPLYGLAEGRGAAESVTLSLPASGPDALVDGLSATLRKLVANDARQPGELAHADSLELKGARLRLASRQLDLGSLTLADGAASVRFASDGSLNWTGPAASPAVASPAAPATTPSSVSTASTASTPPPDKAPVAARRAPAAAPWRITADSIDLRNFSASYADARQQPPLAVDADNIVASVSALDTAGAAPARVALRAGVGGGTLQAQGSLQLQDYGGEFDIKAAGLPLKLAQPYITEAARLVLTGGTLSGAGKLRVGNATGPKITYAGSASLDKVAIDETAPRQPFLSWDAISAANMRLALSPNRLEIGQLNIAGPVGKLIIAEDQTVNLSRVFRKSPAPGAQKTAAASAPAKAADGDPFPVSIARIRVDDGVLTFADFSQQPQFSTRMHDFEGVMTGLSSAPGSRAQMQFNAAIADYGDARISGAMNPFKPAYATDVRMNFRNVDLSQLTPYVVRFAGYRVTAGTLSSDLRYQVKEGRLVGDNRFVLNKVRLGEKVESPTAMDLPLKLALSLLEDENGIINIGVPVTGDLQNPQFSFGAVARRAIGTVLRNIVSAPFRALASLFGGGGEKMDVIAFDPGSAELAPPEQQKLDKLAEALAKRPAVKLLVHPAVSAEQDEAALRSLAARRALLGRMGVKLAADEEPGPVDTAGPDVQKAIVALYRERFPGEAPQPAADVTPEAWHAQLLDKLIAAQPLPQDALAALQKERGSMVREQLVKSSLPESRIALGKPEQATGAQDGDIATRLELVPL</sequence>
<comment type="caution">
    <text evidence="3">The sequence shown here is derived from an EMBL/GenBank/DDBJ whole genome shotgun (WGS) entry which is preliminary data.</text>
</comment>
<dbReference type="PANTHER" id="PTHR30441:SF8">
    <property type="entry name" value="DUF748 DOMAIN-CONTAINING PROTEIN"/>
    <property type="match status" value="1"/>
</dbReference>
<evidence type="ECO:0000313" key="3">
    <source>
        <dbReference type="EMBL" id="SMP53277.1"/>
    </source>
</evidence>
<proteinExistence type="predicted"/>
<feature type="region of interest" description="Disordered" evidence="1">
    <location>
        <begin position="566"/>
        <end position="606"/>
    </location>
</feature>
<organism evidence="3 4">
    <name type="scientific">Noviherbaspirillum suwonense</name>
    <dbReference type="NCBI Taxonomy" id="1224511"/>
    <lineage>
        <taxon>Bacteria</taxon>
        <taxon>Pseudomonadati</taxon>
        <taxon>Pseudomonadota</taxon>
        <taxon>Betaproteobacteria</taxon>
        <taxon>Burkholderiales</taxon>
        <taxon>Oxalobacteraceae</taxon>
        <taxon>Noviherbaspirillum</taxon>
    </lineage>
</organism>
<name>A0ABY1Q342_9BURK</name>
<dbReference type="InterPro" id="IPR008023">
    <property type="entry name" value="DUF748"/>
</dbReference>
<dbReference type="InterPro" id="IPR036737">
    <property type="entry name" value="OmpA-like_sf"/>
</dbReference>
<keyword evidence="4" id="KW-1185">Reference proteome</keyword>
<keyword evidence="2" id="KW-1133">Transmembrane helix</keyword>
<dbReference type="RefSeq" id="WP_283441526.1">
    <property type="nucleotide sequence ID" value="NZ_FXUL01000003.1"/>
</dbReference>
<reference evidence="3 4" key="1">
    <citation type="submission" date="2017-05" db="EMBL/GenBank/DDBJ databases">
        <authorList>
            <person name="Varghese N."/>
            <person name="Submissions S."/>
        </authorList>
    </citation>
    <scope>NUCLEOTIDE SEQUENCE [LARGE SCALE GENOMIC DNA]</scope>
    <source>
        <strain evidence="3 4">DSM 26001</strain>
    </source>
</reference>
<dbReference type="InterPro" id="IPR052894">
    <property type="entry name" value="AsmA-related"/>
</dbReference>
<dbReference type="Proteomes" id="UP001158049">
    <property type="component" value="Unassembled WGS sequence"/>
</dbReference>
<gene>
    <name evidence="3" type="ORF">SAMN06295970_103263</name>
</gene>
<evidence type="ECO:0000313" key="4">
    <source>
        <dbReference type="Proteomes" id="UP001158049"/>
    </source>
</evidence>
<evidence type="ECO:0000256" key="2">
    <source>
        <dbReference type="SAM" id="Phobius"/>
    </source>
</evidence>
<dbReference type="EMBL" id="FXUL01000003">
    <property type="protein sequence ID" value="SMP53277.1"/>
    <property type="molecule type" value="Genomic_DNA"/>
</dbReference>
<feature type="compositionally biased region" description="Low complexity" evidence="1">
    <location>
        <begin position="566"/>
        <end position="591"/>
    </location>
</feature>
<keyword evidence="2" id="KW-0472">Membrane</keyword>
<keyword evidence="2" id="KW-0812">Transmembrane</keyword>